<evidence type="ECO:0000313" key="2">
    <source>
        <dbReference type="Proteomes" id="UP000234345"/>
    </source>
</evidence>
<accession>A0A7Z7IZX5</accession>
<protein>
    <submittedName>
        <fullName evidence="1">Uncharacterized protein</fullName>
    </submittedName>
</protein>
<sequence>MTAMSPTERSMFNIEAFLRSRGNAKATLDIDEIVLKDDIGDDEKMALIQQTIQPLIKKADPS</sequence>
<dbReference type="RefSeq" id="WP_017120760.1">
    <property type="nucleotide sequence ID" value="NZ_OCZC01000056.1"/>
</dbReference>
<name>A0A7Z7IZX5_XANCH</name>
<organism evidence="1 2">
    <name type="scientific">Xanthomonas campestris pv. phaseoli</name>
    <dbReference type="NCBI Taxonomy" id="317013"/>
    <lineage>
        <taxon>Bacteria</taxon>
        <taxon>Pseudomonadati</taxon>
        <taxon>Pseudomonadota</taxon>
        <taxon>Gammaproteobacteria</taxon>
        <taxon>Lysobacterales</taxon>
        <taxon>Lysobacteraceae</taxon>
        <taxon>Xanthomonas</taxon>
    </lineage>
</organism>
<dbReference type="AlphaFoldDB" id="A0A7Z7IZX5"/>
<dbReference type="EMBL" id="OCZC01000056">
    <property type="protein sequence ID" value="SOO23756.1"/>
    <property type="molecule type" value="Genomic_DNA"/>
</dbReference>
<gene>
    <name evidence="1" type="ORF">XFF6991_30076</name>
</gene>
<proteinExistence type="predicted"/>
<reference evidence="1 2" key="1">
    <citation type="submission" date="2017-10" db="EMBL/GenBank/DDBJ databases">
        <authorList>
            <person name="Regsiter A."/>
            <person name="William W."/>
        </authorList>
    </citation>
    <scope>NUCLEOTIDE SEQUENCE [LARGE SCALE GENOMIC DNA]</scope>
    <source>
        <strain evidence="1 2">CFBP6991</strain>
    </source>
</reference>
<dbReference type="Proteomes" id="UP000234345">
    <property type="component" value="Unassembled WGS sequence"/>
</dbReference>
<comment type="caution">
    <text evidence="1">The sequence shown here is derived from an EMBL/GenBank/DDBJ whole genome shotgun (WGS) entry which is preliminary data.</text>
</comment>
<evidence type="ECO:0000313" key="1">
    <source>
        <dbReference type="EMBL" id="SOO23756.1"/>
    </source>
</evidence>